<dbReference type="InterPro" id="IPR037518">
    <property type="entry name" value="MPN"/>
</dbReference>
<keyword evidence="1" id="KW-0645">Protease</keyword>
<dbReference type="SUPFAM" id="SSF102712">
    <property type="entry name" value="JAB1/MPN domain"/>
    <property type="match status" value="1"/>
</dbReference>
<reference evidence="7 8" key="1">
    <citation type="journal article" date="2018" name="Nat. Biotechnol.">
        <title>A standardized bacterial taxonomy based on genome phylogeny substantially revises the tree of life.</title>
        <authorList>
            <person name="Parks D.H."/>
            <person name="Chuvochina M."/>
            <person name="Waite D.W."/>
            <person name="Rinke C."/>
            <person name="Skarshewski A."/>
            <person name="Chaumeil P.A."/>
            <person name="Hugenholtz P."/>
        </authorList>
    </citation>
    <scope>NUCLEOTIDE SEQUENCE [LARGE SCALE GENOMIC DNA]</scope>
    <source>
        <strain evidence="7">UBA9158</strain>
    </source>
</reference>
<organism evidence="7 8">
    <name type="scientific">Haliea salexigens</name>
    <dbReference type="NCBI Taxonomy" id="287487"/>
    <lineage>
        <taxon>Bacteria</taxon>
        <taxon>Pseudomonadati</taxon>
        <taxon>Pseudomonadota</taxon>
        <taxon>Gammaproteobacteria</taxon>
        <taxon>Cellvibrionales</taxon>
        <taxon>Halieaceae</taxon>
        <taxon>Haliea</taxon>
    </lineage>
</organism>
<evidence type="ECO:0000313" key="8">
    <source>
        <dbReference type="Proteomes" id="UP000259273"/>
    </source>
</evidence>
<dbReference type="GO" id="GO:0006508">
    <property type="term" value="P:proteolysis"/>
    <property type="evidence" value="ECO:0007669"/>
    <property type="project" value="UniProtKB-KW"/>
</dbReference>
<dbReference type="EMBL" id="DMND01000133">
    <property type="protein sequence ID" value="HAN28002.1"/>
    <property type="molecule type" value="Genomic_DNA"/>
</dbReference>
<keyword evidence="5" id="KW-0482">Metalloprotease</keyword>
<name>A0A3C1KMP9_9GAMM</name>
<evidence type="ECO:0000256" key="1">
    <source>
        <dbReference type="ARBA" id="ARBA00022670"/>
    </source>
</evidence>
<dbReference type="PANTHER" id="PTHR30471:SF3">
    <property type="entry name" value="UPF0758 PROTEIN YEES-RELATED"/>
    <property type="match status" value="1"/>
</dbReference>
<dbReference type="STRING" id="1121937.GCA_000423125_03814"/>
<dbReference type="GO" id="GO:0046872">
    <property type="term" value="F:metal ion binding"/>
    <property type="evidence" value="ECO:0007669"/>
    <property type="project" value="UniProtKB-KW"/>
</dbReference>
<evidence type="ECO:0000259" key="6">
    <source>
        <dbReference type="PROSITE" id="PS50249"/>
    </source>
</evidence>
<feature type="domain" description="MPN" evidence="6">
    <location>
        <begin position="30"/>
        <end position="152"/>
    </location>
</feature>
<dbReference type="AlphaFoldDB" id="A0A3C1KMP9"/>
<dbReference type="PROSITE" id="PS01302">
    <property type="entry name" value="UPF0758"/>
    <property type="match status" value="1"/>
</dbReference>
<protein>
    <submittedName>
        <fullName evidence="7">DNA repair protein RadC</fullName>
    </submittedName>
</protein>
<dbReference type="NCBIfam" id="TIGR00608">
    <property type="entry name" value="radc"/>
    <property type="match status" value="1"/>
</dbReference>
<dbReference type="CDD" id="cd08071">
    <property type="entry name" value="MPN_DUF2466"/>
    <property type="match status" value="1"/>
</dbReference>
<evidence type="ECO:0000256" key="2">
    <source>
        <dbReference type="ARBA" id="ARBA00022723"/>
    </source>
</evidence>
<dbReference type="InterPro" id="IPR020891">
    <property type="entry name" value="UPF0758_CS"/>
</dbReference>
<evidence type="ECO:0000256" key="5">
    <source>
        <dbReference type="ARBA" id="ARBA00023049"/>
    </source>
</evidence>
<comment type="caution">
    <text evidence="7">The sequence shown here is derived from an EMBL/GenBank/DDBJ whole genome shotgun (WGS) entry which is preliminary data.</text>
</comment>
<dbReference type="InterPro" id="IPR001405">
    <property type="entry name" value="UPF0758"/>
</dbReference>
<dbReference type="PROSITE" id="PS50249">
    <property type="entry name" value="MPN"/>
    <property type="match status" value="1"/>
</dbReference>
<evidence type="ECO:0000256" key="4">
    <source>
        <dbReference type="ARBA" id="ARBA00022833"/>
    </source>
</evidence>
<dbReference type="Gene3D" id="3.40.140.10">
    <property type="entry name" value="Cytidine Deaminase, domain 2"/>
    <property type="match status" value="1"/>
</dbReference>
<sequence length="152" mass="16798">METLQYASKEAVIEAAIGFLEENGRTYGDALTSPSKTAEYLRLRIGAEEREVFTVIYLNNQHQVIAAEDMFYGTIDGAAVYPREVARRALELNAAAVIFGHNHPSGVTEPSAADRRITERLQSGLTLLDIRVLDHIIVTEKSSHSFAEHGLL</sequence>
<gene>
    <name evidence="7" type="ORF">DCP75_09855</name>
</gene>
<dbReference type="InterPro" id="IPR025657">
    <property type="entry name" value="RadC_JAB"/>
</dbReference>
<proteinExistence type="predicted"/>
<dbReference type="Proteomes" id="UP000259273">
    <property type="component" value="Unassembled WGS sequence"/>
</dbReference>
<accession>A0A3C1KMP9</accession>
<evidence type="ECO:0000256" key="3">
    <source>
        <dbReference type="ARBA" id="ARBA00022801"/>
    </source>
</evidence>
<evidence type="ECO:0000313" key="7">
    <source>
        <dbReference type="EMBL" id="HAN28002.1"/>
    </source>
</evidence>
<keyword evidence="2" id="KW-0479">Metal-binding</keyword>
<dbReference type="Pfam" id="PF04002">
    <property type="entry name" value="RadC"/>
    <property type="match status" value="1"/>
</dbReference>
<dbReference type="PANTHER" id="PTHR30471">
    <property type="entry name" value="DNA REPAIR PROTEIN RADC"/>
    <property type="match status" value="1"/>
</dbReference>
<keyword evidence="3" id="KW-0378">Hydrolase</keyword>
<dbReference type="GO" id="GO:0008237">
    <property type="term" value="F:metallopeptidase activity"/>
    <property type="evidence" value="ECO:0007669"/>
    <property type="project" value="UniProtKB-KW"/>
</dbReference>
<keyword evidence="4" id="KW-0862">Zinc</keyword>